<dbReference type="EMBL" id="KN848081">
    <property type="protein sequence ID" value="KIX95491.1"/>
    <property type="molecule type" value="Genomic_DNA"/>
</dbReference>
<dbReference type="GeneID" id="27714357"/>
<evidence type="ECO:0000256" key="4">
    <source>
        <dbReference type="RuleBase" id="RU366062"/>
    </source>
</evidence>
<keyword evidence="2 4" id="KW-0274">FAD</keyword>
<proteinExistence type="inferred from homology"/>
<comment type="similarity">
    <text evidence="4">Belongs to the FAD-dependent oxidoreductase 2 family. FRD/SDH subfamily.</text>
</comment>
<dbReference type="Gene3D" id="3.50.50.60">
    <property type="entry name" value="FAD/NAD(P)-binding domain"/>
    <property type="match status" value="1"/>
</dbReference>
<dbReference type="GO" id="GO:0016156">
    <property type="term" value="F:fumarate reductase (NADH) activity"/>
    <property type="evidence" value="ECO:0007669"/>
    <property type="project" value="UniProtKB-EC"/>
</dbReference>
<dbReference type="InterPro" id="IPR027477">
    <property type="entry name" value="Succ_DH/fumarate_Rdtase_cat_sf"/>
</dbReference>
<name>A0A0D2IEI4_9EURO</name>
<dbReference type="SUPFAM" id="SSF56425">
    <property type="entry name" value="Succinate dehydrogenase/fumarate reductase flavoprotein, catalytic domain"/>
    <property type="match status" value="1"/>
</dbReference>
<dbReference type="InterPro" id="IPR010960">
    <property type="entry name" value="Flavocytochrome_c"/>
</dbReference>
<dbReference type="GO" id="GO:0010181">
    <property type="term" value="F:FMN binding"/>
    <property type="evidence" value="ECO:0007669"/>
    <property type="project" value="InterPro"/>
</dbReference>
<dbReference type="NCBIfam" id="TIGR01813">
    <property type="entry name" value="flavo_cyto_c"/>
    <property type="match status" value="1"/>
</dbReference>
<dbReference type="EC" id="1.3.1.6" evidence="4"/>
<dbReference type="STRING" id="1442371.A0A0D2IEI4"/>
<dbReference type="Gene3D" id="3.90.700.10">
    <property type="entry name" value="Succinate dehydrogenase/fumarate reductase flavoprotein, catalytic domain"/>
    <property type="match status" value="1"/>
</dbReference>
<feature type="domain" description="FAD-dependent oxidoreductase 2 FAD-binding" evidence="5">
    <location>
        <begin position="18"/>
        <end position="459"/>
    </location>
</feature>
<gene>
    <name evidence="6" type="ORF">Z520_08611</name>
</gene>
<reference evidence="6 7" key="1">
    <citation type="submission" date="2015-01" db="EMBL/GenBank/DDBJ databases">
        <title>The Genome Sequence of Fonsecaea multimorphosa CBS 102226.</title>
        <authorList>
            <consortium name="The Broad Institute Genomics Platform"/>
            <person name="Cuomo C."/>
            <person name="de Hoog S."/>
            <person name="Gorbushina A."/>
            <person name="Stielow B."/>
            <person name="Teixiera M."/>
            <person name="Abouelleil A."/>
            <person name="Chapman S.B."/>
            <person name="Priest M."/>
            <person name="Young S.K."/>
            <person name="Wortman J."/>
            <person name="Nusbaum C."/>
            <person name="Birren B."/>
        </authorList>
    </citation>
    <scope>NUCLEOTIDE SEQUENCE [LARGE SCALE GENOMIC DNA]</scope>
    <source>
        <strain evidence="6 7">CBS 102226</strain>
    </source>
</reference>
<dbReference type="InterPro" id="IPR003953">
    <property type="entry name" value="FAD-dep_OxRdtase_2_FAD-bd"/>
</dbReference>
<keyword evidence="1 4" id="KW-0285">Flavoprotein</keyword>
<comment type="catalytic activity">
    <reaction evidence="4">
        <text>succinate + NAD(+) = fumarate + NADH + H(+)</text>
        <dbReference type="Rhea" id="RHEA:18281"/>
        <dbReference type="ChEBI" id="CHEBI:15378"/>
        <dbReference type="ChEBI" id="CHEBI:29806"/>
        <dbReference type="ChEBI" id="CHEBI:30031"/>
        <dbReference type="ChEBI" id="CHEBI:57540"/>
        <dbReference type="ChEBI" id="CHEBI:57945"/>
        <dbReference type="EC" id="1.3.1.6"/>
    </reaction>
</comment>
<accession>A0A0D2IEI4</accession>
<dbReference type="InterPro" id="IPR050315">
    <property type="entry name" value="FAD-oxidoreductase_2"/>
</dbReference>
<evidence type="ECO:0000256" key="1">
    <source>
        <dbReference type="ARBA" id="ARBA00022630"/>
    </source>
</evidence>
<dbReference type="Pfam" id="PF00890">
    <property type="entry name" value="FAD_binding_2"/>
    <property type="match status" value="1"/>
</dbReference>
<dbReference type="VEuPathDB" id="FungiDB:Z520_08611"/>
<keyword evidence="7" id="KW-1185">Reference proteome</keyword>
<sequence length="479" mass="50697">MSSSINQSTTTAAHSRVVVVVGSGLAGLCASSELVARGVPVHIVERQQKPGGNSIKASSGINGVPTRFQAQGSDTVAAFYNDTLRSAGASLSASKTEARQKLIAKLTTSSAEAINWLVDEKGIDLSHVAQLGGHSHPRTHRGAGPSPPGASIVLTLLKQLQASSLVTLQTDTTVTKILKSDGGEVVGVQVSQDGKPEKTIEGPVIFTAGGFAGDSSGLLAQYRPDLEGFPSTNEALPGSQALLTDLGAHLVDMEQVQVHPTGFVDPKEPFKRTKFLAAELLRGEGGILLRQGRRFINELRLRKQVTDAIVAQQPPNDLQPTKQWEIQIMLDEATYAVAKSHVDFYIWKGLMRKSTISELEHSDATLETIKEYAATVQGKQPDLFGRSSFGHWALQDPRPDSTVYVGTVTPVVHYTMGGAIFSPEAEVLDGGGNPIKGLWAAGESTGGIHGENRLGGSSLLECVVFGRVAGRNAAKFLGA</sequence>
<dbReference type="SUPFAM" id="SSF51905">
    <property type="entry name" value="FAD/NAD(P)-binding domain"/>
    <property type="match status" value="1"/>
</dbReference>
<dbReference type="Proteomes" id="UP000053411">
    <property type="component" value="Unassembled WGS sequence"/>
</dbReference>
<comment type="cofactor">
    <cofactor evidence="4">
        <name>FAD</name>
        <dbReference type="ChEBI" id="CHEBI:57692"/>
    </cofactor>
    <text evidence="4">Binds 1 FAD per monomer.</text>
</comment>
<evidence type="ECO:0000256" key="3">
    <source>
        <dbReference type="ARBA" id="ARBA00023002"/>
    </source>
</evidence>
<protein>
    <recommendedName>
        <fullName evidence="4">Fumarate reductase</fullName>
        <ecNumber evidence="4">1.3.1.6</ecNumber>
    </recommendedName>
</protein>
<evidence type="ECO:0000313" key="6">
    <source>
        <dbReference type="EMBL" id="KIX95491.1"/>
    </source>
</evidence>
<dbReference type="PANTHER" id="PTHR43400">
    <property type="entry name" value="FUMARATE REDUCTASE"/>
    <property type="match status" value="1"/>
</dbReference>
<dbReference type="RefSeq" id="XP_016629614.1">
    <property type="nucleotide sequence ID" value="XM_016779107.1"/>
</dbReference>
<dbReference type="AlphaFoldDB" id="A0A0D2IEI4"/>
<keyword evidence="3 4" id="KW-0560">Oxidoreductase</keyword>
<organism evidence="6 7">
    <name type="scientific">Fonsecaea multimorphosa CBS 102226</name>
    <dbReference type="NCBI Taxonomy" id="1442371"/>
    <lineage>
        <taxon>Eukaryota</taxon>
        <taxon>Fungi</taxon>
        <taxon>Dikarya</taxon>
        <taxon>Ascomycota</taxon>
        <taxon>Pezizomycotina</taxon>
        <taxon>Eurotiomycetes</taxon>
        <taxon>Chaetothyriomycetidae</taxon>
        <taxon>Chaetothyriales</taxon>
        <taxon>Herpotrichiellaceae</taxon>
        <taxon>Fonsecaea</taxon>
    </lineage>
</organism>
<evidence type="ECO:0000259" key="5">
    <source>
        <dbReference type="Pfam" id="PF00890"/>
    </source>
</evidence>
<comment type="function">
    <text evidence="4">Irreversibly catalyzes the reduction of fumarate to succinate.</text>
</comment>
<dbReference type="OrthoDB" id="10252157at2759"/>
<dbReference type="InterPro" id="IPR036188">
    <property type="entry name" value="FAD/NAD-bd_sf"/>
</dbReference>
<evidence type="ECO:0000313" key="7">
    <source>
        <dbReference type="Proteomes" id="UP000053411"/>
    </source>
</evidence>
<dbReference type="PANTHER" id="PTHR43400:SF12">
    <property type="entry name" value="FUMARATE REDUCTASE"/>
    <property type="match status" value="1"/>
</dbReference>
<evidence type="ECO:0000256" key="2">
    <source>
        <dbReference type="ARBA" id="ARBA00022827"/>
    </source>
</evidence>